<dbReference type="InterPro" id="IPR052037">
    <property type="entry name" value="LPS_export_LptA"/>
</dbReference>
<name>J0P6U6_9BACT</name>
<dbReference type="PANTHER" id="PTHR36504">
    <property type="entry name" value="LIPOPOLYSACCHARIDE EXPORT SYSTEM PROTEIN LPTA"/>
    <property type="match status" value="1"/>
</dbReference>
<keyword evidence="1 3" id="KW-0732">Signal</keyword>
<organism evidence="6 7">
    <name type="scientific">Saprospira grandis DSM 2844</name>
    <dbReference type="NCBI Taxonomy" id="694433"/>
    <lineage>
        <taxon>Bacteria</taxon>
        <taxon>Pseudomonadati</taxon>
        <taxon>Bacteroidota</taxon>
        <taxon>Saprospiria</taxon>
        <taxon>Saprospirales</taxon>
        <taxon>Saprospiraceae</taxon>
        <taxon>Saprospira</taxon>
    </lineage>
</organism>
<protein>
    <recommendedName>
        <fullName evidence="4 5">Organic solvent tolerance-like N-terminal domain-containing protein</fullName>
    </recommendedName>
</protein>
<dbReference type="EMBL" id="JH719942">
    <property type="protein sequence ID" value="EJF53217.1"/>
    <property type="molecule type" value="Genomic_DNA"/>
</dbReference>
<reference evidence="7" key="1">
    <citation type="journal article" date="2012" name="Stand. Genomic Sci.">
        <title>Permanent draft genome sequence of the gliding predator Saprospira grandis strain Sa g1 (= HR1).</title>
        <authorList>
            <person name="Mavromatis K."/>
            <person name="Chertkov O."/>
            <person name="Lapidus A."/>
            <person name="Nolan M."/>
            <person name="Lucas S."/>
            <person name="Tice H."/>
            <person name="Del Rio T.G."/>
            <person name="Cheng J.F."/>
            <person name="Han C."/>
            <person name="Tapia R."/>
            <person name="Bruce D."/>
            <person name="Goodwin L.A."/>
            <person name="Pitluck S."/>
            <person name="Huntemann M."/>
            <person name="Liolios K."/>
            <person name="Pagani I."/>
            <person name="Ivanova N."/>
            <person name="Mikhailova N."/>
            <person name="Pati A."/>
            <person name="Chen A."/>
            <person name="Palaniappan K."/>
            <person name="Land M."/>
            <person name="Brambilla E.M."/>
            <person name="Rohde M."/>
            <person name="Spring S."/>
            <person name="Goker M."/>
            <person name="Detter J.C."/>
            <person name="Bristow J."/>
            <person name="Eisen J.A."/>
            <person name="Markowitz V."/>
            <person name="Hugenholtz P."/>
            <person name="Kyrpides N.C."/>
            <person name="Klenk H.P."/>
            <person name="Woyke T."/>
        </authorList>
    </citation>
    <scope>NUCLEOTIDE SEQUENCE [LARGE SCALE GENOMIC DNA]</scope>
    <source>
        <strain evidence="7">DSM 2844</strain>
    </source>
</reference>
<accession>J0P6U6</accession>
<dbReference type="AlphaFoldDB" id="J0P6U6"/>
<dbReference type="Pfam" id="PF13100">
    <property type="entry name" value="OstA_2"/>
    <property type="match status" value="1"/>
</dbReference>
<proteinExistence type="predicted"/>
<dbReference type="InterPro" id="IPR005653">
    <property type="entry name" value="OstA-like_N"/>
</dbReference>
<dbReference type="Gene3D" id="2.60.450.10">
    <property type="entry name" value="Lipopolysaccharide (LPS) transport protein A like domain"/>
    <property type="match status" value="3"/>
</dbReference>
<evidence type="ECO:0000256" key="2">
    <source>
        <dbReference type="SAM" id="MobiDB-lite"/>
    </source>
</evidence>
<evidence type="ECO:0000313" key="6">
    <source>
        <dbReference type="EMBL" id="EJF53217.1"/>
    </source>
</evidence>
<feature type="domain" description="Organic solvent tolerance-like N-terminal" evidence="4">
    <location>
        <begin position="304"/>
        <end position="464"/>
    </location>
</feature>
<feature type="domain" description="Organic solvent tolerance-like N-terminal" evidence="5">
    <location>
        <begin position="28"/>
        <end position="183"/>
    </location>
</feature>
<evidence type="ECO:0000259" key="5">
    <source>
        <dbReference type="Pfam" id="PF13100"/>
    </source>
</evidence>
<dbReference type="RefSeq" id="WP_002658701.1">
    <property type="nucleotide sequence ID" value="NZ_JH719942.1"/>
</dbReference>
<evidence type="ECO:0000256" key="3">
    <source>
        <dbReference type="SAM" id="SignalP"/>
    </source>
</evidence>
<dbReference type="Pfam" id="PF03968">
    <property type="entry name" value="LptD_N"/>
    <property type="match status" value="1"/>
</dbReference>
<dbReference type="HOGENOM" id="CLU_014976_1_1_10"/>
<dbReference type="GO" id="GO:0030288">
    <property type="term" value="C:outer membrane-bounded periplasmic space"/>
    <property type="evidence" value="ECO:0007669"/>
    <property type="project" value="TreeGrafter"/>
</dbReference>
<feature type="signal peptide" evidence="3">
    <location>
        <begin position="1"/>
        <end position="18"/>
    </location>
</feature>
<dbReference type="GO" id="GO:0009279">
    <property type="term" value="C:cell outer membrane"/>
    <property type="evidence" value="ECO:0007669"/>
    <property type="project" value="TreeGrafter"/>
</dbReference>
<feature type="chain" id="PRO_5003737105" description="Organic solvent tolerance-like N-terminal domain-containing protein" evidence="3">
    <location>
        <begin position="19"/>
        <end position="646"/>
    </location>
</feature>
<evidence type="ECO:0000259" key="4">
    <source>
        <dbReference type="Pfam" id="PF03968"/>
    </source>
</evidence>
<dbReference type="PANTHER" id="PTHR36504:SF1">
    <property type="entry name" value="LIPOPOLYSACCHARIDE EXPORT SYSTEM PROTEIN LPTA"/>
    <property type="match status" value="1"/>
</dbReference>
<gene>
    <name evidence="6" type="ORF">SapgrDRAFT_1504</name>
</gene>
<dbReference type="GO" id="GO:0015920">
    <property type="term" value="P:lipopolysaccharide transport"/>
    <property type="evidence" value="ECO:0007669"/>
    <property type="project" value="TreeGrafter"/>
</dbReference>
<sequence length="646" mass="74491">MRYLLLCCLLFLGLESYAQRESTASDSSRVQLLHSNKGRGESRADGRYLFLEGEVHFKQKEMHLWCDTAQQAPKDQILAYGDVEMLQEDSIRAFSDSLRYDGIKREAELKNQVVLEDSSMTLFTDYLHYDLVQKKASYPQGVLIVSDSSQLQSKRGYYELESKMAYFVDSVRLNHPKYKLITDSMAFNTEEEKSYFLAPTYMYDDENLVYCESGYYDNKAERAELTGSPYYLQRKGQNSRRASADTILYVGSEDSYYLIGNAILEEESQKVYADTIVRRGMKGRFEFLGHPRFERKGKEGNQEILAGDSYYDEEKEAMVFQNGVTAKRGSQILRSETLEYSESRKEAWAKGQVILEDTLEQSRLMAGSVYYNDSTGQMLAQDHPIALMLLDGDSLWMTADSFRMEKDSAGAYQLQAYHQVQVFKSDIQALGDSLVYNEADSLFELRGNPRIWLDSVQFTADTLRGRLADQSLQELFLLQHAFMASSKEEVYFNQIKARDIRAHFQNNELQRADIQYNGEMVYYALDEQGRYAGVNDMDCSDMQVRFKERNVDRIKFMGQPKAVLYPMGQIKHEKLQLKGFKWLEAERPKDRWSLTGPYAWGIKAAALPELPPVPTPNEIPEIEEPKEKPSLSPEELSNQKRRGRKK</sequence>
<evidence type="ECO:0000313" key="7">
    <source>
        <dbReference type="Proteomes" id="UP000005113"/>
    </source>
</evidence>
<dbReference type="OrthoDB" id="9805931at2"/>
<dbReference type="GO" id="GO:0017089">
    <property type="term" value="F:glycolipid transfer activity"/>
    <property type="evidence" value="ECO:0007669"/>
    <property type="project" value="TreeGrafter"/>
</dbReference>
<evidence type="ECO:0000256" key="1">
    <source>
        <dbReference type="ARBA" id="ARBA00022729"/>
    </source>
</evidence>
<dbReference type="Proteomes" id="UP000005113">
    <property type="component" value="Unassembled WGS sequence"/>
</dbReference>
<feature type="region of interest" description="Disordered" evidence="2">
    <location>
        <begin position="608"/>
        <end position="646"/>
    </location>
</feature>